<evidence type="ECO:0000256" key="5">
    <source>
        <dbReference type="HAMAP-Rule" id="MF_03040"/>
    </source>
</evidence>
<dbReference type="Pfam" id="PF09749">
    <property type="entry name" value="HVSL"/>
    <property type="match status" value="1"/>
</dbReference>
<feature type="active site" description="Proton donor/acceptor" evidence="5">
    <location>
        <position position="231"/>
    </location>
</feature>
<gene>
    <name evidence="7" type="ORF">MKW98_001480</name>
</gene>
<dbReference type="PANTHER" id="PTHR13522:SF3">
    <property type="entry name" value="U6 SNRNA PHOSPHODIESTERASE 1"/>
    <property type="match status" value="1"/>
</dbReference>
<sequence>MEALIATYGNDSSSSSDPDISPPTSSSSRHNLNSEESKSKSEPFRLPPPPLSLLSSPNPLDYMEIGQGSRVRNFPHIQGNYALHVFIPVYIPPTPMKNLALFLKRIAKVVPDLHVVDVDIPLSILCKDNQKFEQVALGREFHISLGRTVPIRVHQIDSVLAMLRQKFSSPKQYWIDFSKWEVFVNDEQTRTFLAIEVVAGGFTEITRQIQSVNEIYRFHNLPEFYKDPRPHISLTWASGNVGDLLKKRVTEDLSAGTMSQNRRIFTCKFKGIKCRIGNKQYKICNV</sequence>
<evidence type="ECO:0000313" key="7">
    <source>
        <dbReference type="EMBL" id="KAI3925626.1"/>
    </source>
</evidence>
<evidence type="ECO:0000256" key="6">
    <source>
        <dbReference type="SAM" id="MobiDB-lite"/>
    </source>
</evidence>
<comment type="caution">
    <text evidence="7">The sequence shown here is derived from an EMBL/GenBank/DDBJ whole genome shotgun (WGS) entry which is preliminary data.</text>
</comment>
<keyword evidence="1 5" id="KW-0540">Nuclease</keyword>
<dbReference type="Gene3D" id="3.90.1140.10">
    <property type="entry name" value="Cyclic phosphodiesterase"/>
    <property type="match status" value="1"/>
</dbReference>
<feature type="compositionally biased region" description="Low complexity" evidence="6">
    <location>
        <begin position="11"/>
        <end position="28"/>
    </location>
</feature>
<evidence type="ECO:0000313" key="8">
    <source>
        <dbReference type="Proteomes" id="UP001202328"/>
    </source>
</evidence>
<dbReference type="PANTHER" id="PTHR13522">
    <property type="entry name" value="U6 SNRNA PHOSPHODIESTERASE 1"/>
    <property type="match status" value="1"/>
</dbReference>
<reference evidence="7" key="1">
    <citation type="submission" date="2022-04" db="EMBL/GenBank/DDBJ databases">
        <title>A functionally conserved STORR gene fusion in Papaver species that diverged 16.8 million years ago.</title>
        <authorList>
            <person name="Catania T."/>
        </authorList>
    </citation>
    <scope>NUCLEOTIDE SEQUENCE</scope>
    <source>
        <strain evidence="7">S-188037</strain>
    </source>
</reference>
<dbReference type="GO" id="GO:0034477">
    <property type="term" value="P:U6 snRNA 3'-end processing"/>
    <property type="evidence" value="ECO:0007669"/>
    <property type="project" value="UniProtKB-UniRule"/>
</dbReference>
<feature type="compositionally biased region" description="Basic and acidic residues" evidence="6">
    <location>
        <begin position="32"/>
        <end position="43"/>
    </location>
</feature>
<dbReference type="EMBL" id="JAJJMB010008074">
    <property type="protein sequence ID" value="KAI3925626.1"/>
    <property type="molecule type" value="Genomic_DNA"/>
</dbReference>
<feature type="active site" description="Proton donor/acceptor" evidence="5">
    <location>
        <position position="142"/>
    </location>
</feature>
<keyword evidence="4 5" id="KW-0539">Nucleus</keyword>
<dbReference type="FunFam" id="3.90.1140.10:FF:000008">
    <property type="entry name" value="U6 snRNA phosphodiesterase"/>
    <property type="match status" value="1"/>
</dbReference>
<comment type="subcellular location">
    <subcellularLocation>
        <location evidence="5">Nucleus</location>
    </subcellularLocation>
</comment>
<comment type="similarity">
    <text evidence="5">Belongs to the 2H phosphoesterase superfamily. USB1 family.</text>
</comment>
<feature type="region of interest" description="Disordered" evidence="6">
    <location>
        <begin position="1"/>
        <end position="57"/>
    </location>
</feature>
<accession>A0AAD4SVM9</accession>
<keyword evidence="8" id="KW-1185">Reference proteome</keyword>
<dbReference type="HAMAP" id="MF_03040">
    <property type="entry name" value="USB1"/>
    <property type="match status" value="1"/>
</dbReference>
<dbReference type="InterPro" id="IPR027521">
    <property type="entry name" value="Usb1"/>
</dbReference>
<evidence type="ECO:0000256" key="3">
    <source>
        <dbReference type="ARBA" id="ARBA00023239"/>
    </source>
</evidence>
<comment type="function">
    <text evidence="5">Phosphodiesterase responsible for the U6 snRNA 3' end processing. Acts as an exoribonuclease (RNase) responsible for trimming the poly(U) tract of the last nucleotides in the pre-U6 snRNA molecule, leading to the formation of mature U6 snRNA.</text>
</comment>
<organism evidence="7 8">
    <name type="scientific">Papaver atlanticum</name>
    <dbReference type="NCBI Taxonomy" id="357466"/>
    <lineage>
        <taxon>Eukaryota</taxon>
        <taxon>Viridiplantae</taxon>
        <taxon>Streptophyta</taxon>
        <taxon>Embryophyta</taxon>
        <taxon>Tracheophyta</taxon>
        <taxon>Spermatophyta</taxon>
        <taxon>Magnoliopsida</taxon>
        <taxon>Ranunculales</taxon>
        <taxon>Papaveraceae</taxon>
        <taxon>Papaveroideae</taxon>
        <taxon>Papaver</taxon>
    </lineage>
</organism>
<protein>
    <recommendedName>
        <fullName evidence="5">U6 snRNA phosphodiesterase</fullName>
        <ecNumber evidence="5">3.1.4.-</ecNumber>
    </recommendedName>
</protein>
<dbReference type="Proteomes" id="UP001202328">
    <property type="component" value="Unassembled WGS sequence"/>
</dbReference>
<dbReference type="GO" id="GO:1990838">
    <property type="term" value="F:poly(U)-specific exoribonuclease activity, producing 3' uridine cyclic phosphate ends"/>
    <property type="evidence" value="ECO:0007669"/>
    <property type="project" value="UniProtKB-UniRule"/>
</dbReference>
<dbReference type="AlphaFoldDB" id="A0AAD4SVM9"/>
<evidence type="ECO:0000256" key="4">
    <source>
        <dbReference type="ARBA" id="ARBA00023242"/>
    </source>
</evidence>
<keyword evidence="3" id="KW-0456">Lyase</keyword>
<dbReference type="GO" id="GO:0005634">
    <property type="term" value="C:nucleus"/>
    <property type="evidence" value="ECO:0007669"/>
    <property type="project" value="UniProtKB-SubCell"/>
</dbReference>
<name>A0AAD4SVM9_9MAGN</name>
<proteinExistence type="inferred from homology"/>
<evidence type="ECO:0000256" key="2">
    <source>
        <dbReference type="ARBA" id="ARBA00022801"/>
    </source>
</evidence>
<dbReference type="EC" id="3.1.4.-" evidence="5"/>
<evidence type="ECO:0000256" key="1">
    <source>
        <dbReference type="ARBA" id="ARBA00022722"/>
    </source>
</evidence>
<dbReference type="GO" id="GO:0016829">
    <property type="term" value="F:lyase activity"/>
    <property type="evidence" value="ECO:0007669"/>
    <property type="project" value="UniProtKB-KW"/>
</dbReference>
<keyword evidence="2 5" id="KW-0378">Hydrolase</keyword>